<feature type="transmembrane region" description="Helical" evidence="13">
    <location>
        <begin position="324"/>
        <end position="345"/>
    </location>
</feature>
<evidence type="ECO:0000256" key="6">
    <source>
        <dbReference type="ARBA" id="ARBA00022449"/>
    </source>
</evidence>
<feature type="transmembrane region" description="Helical" evidence="13">
    <location>
        <begin position="20"/>
        <end position="40"/>
    </location>
</feature>
<dbReference type="InterPro" id="IPR002528">
    <property type="entry name" value="MATE_fam"/>
</dbReference>
<dbReference type="NCBIfam" id="TIGR00797">
    <property type="entry name" value="matE"/>
    <property type="match status" value="1"/>
</dbReference>
<dbReference type="PANTHER" id="PTHR43298:SF2">
    <property type="entry name" value="FMN_FAD EXPORTER YEEO-RELATED"/>
    <property type="match status" value="1"/>
</dbReference>
<feature type="transmembrane region" description="Helical" evidence="13">
    <location>
        <begin position="395"/>
        <end position="414"/>
    </location>
</feature>
<evidence type="ECO:0000256" key="5">
    <source>
        <dbReference type="ARBA" id="ARBA00022448"/>
    </source>
</evidence>
<dbReference type="GO" id="GO:0042910">
    <property type="term" value="F:xenobiotic transmembrane transporter activity"/>
    <property type="evidence" value="ECO:0007669"/>
    <property type="project" value="InterPro"/>
</dbReference>
<dbReference type="PANTHER" id="PTHR43298">
    <property type="entry name" value="MULTIDRUG RESISTANCE PROTEIN NORM-RELATED"/>
    <property type="match status" value="1"/>
</dbReference>
<feature type="transmembrane region" description="Helical" evidence="13">
    <location>
        <begin position="135"/>
        <end position="156"/>
    </location>
</feature>
<evidence type="ECO:0000256" key="12">
    <source>
        <dbReference type="ARBA" id="ARBA00031636"/>
    </source>
</evidence>
<evidence type="ECO:0000256" key="2">
    <source>
        <dbReference type="ARBA" id="ARBA00004651"/>
    </source>
</evidence>
<evidence type="ECO:0000256" key="13">
    <source>
        <dbReference type="SAM" id="Phobius"/>
    </source>
</evidence>
<evidence type="ECO:0000256" key="8">
    <source>
        <dbReference type="ARBA" id="ARBA00022692"/>
    </source>
</evidence>
<evidence type="ECO:0000256" key="10">
    <source>
        <dbReference type="ARBA" id="ARBA00023065"/>
    </source>
</evidence>
<dbReference type="GO" id="GO:0006811">
    <property type="term" value="P:monoatomic ion transport"/>
    <property type="evidence" value="ECO:0007669"/>
    <property type="project" value="UniProtKB-KW"/>
</dbReference>
<dbReference type="GO" id="GO:0015297">
    <property type="term" value="F:antiporter activity"/>
    <property type="evidence" value="ECO:0007669"/>
    <property type="project" value="UniProtKB-KW"/>
</dbReference>
<dbReference type="InterPro" id="IPR050222">
    <property type="entry name" value="MATE_MdtK"/>
</dbReference>
<comment type="similarity">
    <text evidence="3">Belongs to the multi antimicrobial extrusion (MATE) (TC 2.A.66.1) family.</text>
</comment>
<evidence type="ECO:0000313" key="15">
    <source>
        <dbReference type="Proteomes" id="UP000194439"/>
    </source>
</evidence>
<sequence>MRKGAFMKETNSFSQKLKQFVLLFFPIFVTQMSLFAMSFFDTTMSGHASPLDLAGVAIGTSIWLPVSTGLTGILMATTPIVAQLVGSKKKEDVPQVIIQAVYLAICASFVVILIGFFAVSPILNGMRLEEPVERIAAQFLSIIAIGIIPLFTYTVLRGFIDALGKTRTTMIITLLSLPINVVLNYVLIFGHFGFPKLGGVGAAIASAATYWCILIITVIIILTKEPFASFHIFKQLYRPSLSSWKEFLKLGVPIGFAIFFETSIFAAVTLMMSNFSTTTIAAHQAAMNFASLLYMTPLSLAMAMTIAVGFEVGAKRYNNAKQYGFIGIGLALAFALLYSILLYFFDDEIASIYTTDIQVHHLAKEFLIFAILFQISDAIATPVQGALRGYKDVNVSLIMTLIAYWVIGLPLGYILATYTDWAAKGYWIGLIIGLAFGAIFLLVRLFQVQRKYTTENRRSR</sequence>
<name>A0A1Y6A9Y8_9BACI</name>
<dbReference type="AlphaFoldDB" id="A0A1Y6A9Y8"/>
<feature type="transmembrane region" description="Helical" evidence="13">
    <location>
        <begin position="426"/>
        <end position="446"/>
    </location>
</feature>
<evidence type="ECO:0000313" key="14">
    <source>
        <dbReference type="EMBL" id="SME25096.1"/>
    </source>
</evidence>
<feature type="transmembrane region" description="Helical" evidence="13">
    <location>
        <begin position="97"/>
        <end position="123"/>
    </location>
</feature>
<evidence type="ECO:0000256" key="11">
    <source>
        <dbReference type="ARBA" id="ARBA00023136"/>
    </source>
</evidence>
<feature type="transmembrane region" description="Helical" evidence="13">
    <location>
        <begin position="168"/>
        <end position="194"/>
    </location>
</feature>
<comment type="subcellular location">
    <subcellularLocation>
        <location evidence="2">Cell membrane</location>
        <topology evidence="2">Multi-pass membrane protein</topology>
    </subcellularLocation>
</comment>
<keyword evidence="11 13" id="KW-0472">Membrane</keyword>
<feature type="transmembrane region" description="Helical" evidence="13">
    <location>
        <begin position="60"/>
        <end position="85"/>
    </location>
</feature>
<keyword evidence="7" id="KW-1003">Cell membrane</keyword>
<keyword evidence="9 13" id="KW-1133">Transmembrane helix</keyword>
<protein>
    <recommendedName>
        <fullName evidence="4">Probable multidrug resistance protein NorM</fullName>
    </recommendedName>
    <alternativeName>
        <fullName evidence="12">Multidrug-efflux transporter</fullName>
    </alternativeName>
</protein>
<proteinExistence type="inferred from homology"/>
<evidence type="ECO:0000256" key="4">
    <source>
        <dbReference type="ARBA" id="ARBA00020268"/>
    </source>
</evidence>
<keyword evidence="10" id="KW-0406">Ion transport</keyword>
<reference evidence="15" key="1">
    <citation type="submission" date="2017-04" db="EMBL/GenBank/DDBJ databases">
        <authorList>
            <person name="Criscuolo A."/>
        </authorList>
    </citation>
    <scope>NUCLEOTIDE SEQUENCE [LARGE SCALE GENOMIC DNA]</scope>
</reference>
<gene>
    <name evidence="14" type="primary">norM_2</name>
    <name evidence="14" type="ORF">BACERE00185_03682</name>
</gene>
<feature type="transmembrane region" description="Helical" evidence="13">
    <location>
        <begin position="247"/>
        <end position="272"/>
    </location>
</feature>
<dbReference type="PIRSF" id="PIRSF006603">
    <property type="entry name" value="DinF"/>
    <property type="match status" value="1"/>
</dbReference>
<feature type="transmembrane region" description="Helical" evidence="13">
    <location>
        <begin position="200"/>
        <end position="222"/>
    </location>
</feature>
<dbReference type="InterPro" id="IPR048279">
    <property type="entry name" value="MdtK-like"/>
</dbReference>
<dbReference type="CDD" id="cd13131">
    <property type="entry name" value="MATE_NorM_like"/>
    <property type="match status" value="1"/>
</dbReference>
<dbReference type="Proteomes" id="UP000194439">
    <property type="component" value="Unassembled WGS sequence"/>
</dbReference>
<dbReference type="GO" id="GO:0005886">
    <property type="term" value="C:plasma membrane"/>
    <property type="evidence" value="ECO:0007669"/>
    <property type="project" value="UniProtKB-SubCell"/>
</dbReference>
<feature type="transmembrane region" description="Helical" evidence="13">
    <location>
        <begin position="292"/>
        <end position="312"/>
    </location>
</feature>
<keyword evidence="8 13" id="KW-0812">Transmembrane</keyword>
<evidence type="ECO:0000256" key="7">
    <source>
        <dbReference type="ARBA" id="ARBA00022475"/>
    </source>
</evidence>
<evidence type="ECO:0000256" key="3">
    <source>
        <dbReference type="ARBA" id="ARBA00010199"/>
    </source>
</evidence>
<keyword evidence="5" id="KW-0813">Transport</keyword>
<evidence type="ECO:0000256" key="1">
    <source>
        <dbReference type="ARBA" id="ARBA00003408"/>
    </source>
</evidence>
<evidence type="ECO:0000256" key="9">
    <source>
        <dbReference type="ARBA" id="ARBA00022989"/>
    </source>
</evidence>
<organism evidence="14 15">
    <name type="scientific">Bacillus mobilis</name>
    <dbReference type="NCBI Taxonomy" id="2026190"/>
    <lineage>
        <taxon>Bacteria</taxon>
        <taxon>Bacillati</taxon>
        <taxon>Bacillota</taxon>
        <taxon>Bacilli</taxon>
        <taxon>Bacillales</taxon>
        <taxon>Bacillaceae</taxon>
        <taxon>Bacillus</taxon>
        <taxon>Bacillus cereus group</taxon>
    </lineage>
</organism>
<dbReference type="Pfam" id="PF01554">
    <property type="entry name" value="MatE"/>
    <property type="match status" value="2"/>
</dbReference>
<keyword evidence="6" id="KW-0050">Antiport</keyword>
<feature type="transmembrane region" description="Helical" evidence="13">
    <location>
        <begin position="365"/>
        <end position="383"/>
    </location>
</feature>
<dbReference type="EMBL" id="FWZD01000059">
    <property type="protein sequence ID" value="SME25096.1"/>
    <property type="molecule type" value="Genomic_DNA"/>
</dbReference>
<accession>A0A1Y6A9Y8</accession>
<comment type="function">
    <text evidence="1">Multidrug efflux pump.</text>
</comment>